<protein>
    <submittedName>
        <fullName evidence="1">Uncharacterized protein</fullName>
    </submittedName>
</protein>
<dbReference type="Proteomes" id="UP000327000">
    <property type="component" value="Unassembled WGS sequence"/>
</dbReference>
<reference evidence="1 2" key="1">
    <citation type="journal article" date="2019" name="Microb. Cell Fact.">
        <title>Exploring novel herbicidin analogues by transcriptional regulator overexpression and MS/MS molecular networking.</title>
        <authorList>
            <person name="Shi Y."/>
            <person name="Gu R."/>
            <person name="Li Y."/>
            <person name="Wang X."/>
            <person name="Ren W."/>
            <person name="Li X."/>
            <person name="Wang L."/>
            <person name="Xie Y."/>
            <person name="Hong B."/>
        </authorList>
    </citation>
    <scope>NUCLEOTIDE SEQUENCE [LARGE SCALE GENOMIC DNA]</scope>
    <source>
        <strain evidence="1 2">US-43</strain>
    </source>
</reference>
<sequence length="72" mass="7777">MDGEGRVRVKVLLGIGADVDITADAPDAELVQRYPADVVAGEAGVEVKDLPGMRLTARVRDDGRLEEFRAVR</sequence>
<organism evidence="1 2">
    <name type="scientific">Streptomyces mobaraensis</name>
    <name type="common">Streptoverticillium mobaraense</name>
    <dbReference type="NCBI Taxonomy" id="35621"/>
    <lineage>
        <taxon>Bacteria</taxon>
        <taxon>Bacillati</taxon>
        <taxon>Actinomycetota</taxon>
        <taxon>Actinomycetes</taxon>
        <taxon>Kitasatosporales</taxon>
        <taxon>Streptomycetaceae</taxon>
        <taxon>Streptomyces</taxon>
    </lineage>
</organism>
<keyword evidence="2" id="KW-1185">Reference proteome</keyword>
<dbReference type="EMBL" id="VOKX01000009">
    <property type="protein sequence ID" value="KAB7850348.1"/>
    <property type="molecule type" value="Genomic_DNA"/>
</dbReference>
<evidence type="ECO:0000313" key="1">
    <source>
        <dbReference type="EMBL" id="KAB7850348.1"/>
    </source>
</evidence>
<accession>A0A5N5WDE0</accession>
<proteinExistence type="predicted"/>
<evidence type="ECO:0000313" key="2">
    <source>
        <dbReference type="Proteomes" id="UP000327000"/>
    </source>
</evidence>
<comment type="caution">
    <text evidence="1">The sequence shown here is derived from an EMBL/GenBank/DDBJ whole genome shotgun (WGS) entry which is preliminary data.</text>
</comment>
<gene>
    <name evidence="1" type="ORF">FRZ00_05975</name>
</gene>
<dbReference type="AlphaFoldDB" id="A0A5N5WDE0"/>
<name>A0A5N5WDE0_STRMB</name>